<organism evidence="2 3">
    <name type="scientific">Zopfia rhizophila CBS 207.26</name>
    <dbReference type="NCBI Taxonomy" id="1314779"/>
    <lineage>
        <taxon>Eukaryota</taxon>
        <taxon>Fungi</taxon>
        <taxon>Dikarya</taxon>
        <taxon>Ascomycota</taxon>
        <taxon>Pezizomycotina</taxon>
        <taxon>Dothideomycetes</taxon>
        <taxon>Dothideomycetes incertae sedis</taxon>
        <taxon>Zopfiaceae</taxon>
        <taxon>Zopfia</taxon>
    </lineage>
</organism>
<feature type="compositionally biased region" description="Basic and acidic residues" evidence="1">
    <location>
        <begin position="130"/>
        <end position="150"/>
    </location>
</feature>
<proteinExistence type="predicted"/>
<reference evidence="2" key="1">
    <citation type="journal article" date="2020" name="Stud. Mycol.">
        <title>101 Dothideomycetes genomes: a test case for predicting lifestyles and emergence of pathogens.</title>
        <authorList>
            <person name="Haridas S."/>
            <person name="Albert R."/>
            <person name="Binder M."/>
            <person name="Bloem J."/>
            <person name="Labutti K."/>
            <person name="Salamov A."/>
            <person name="Andreopoulos B."/>
            <person name="Baker S."/>
            <person name="Barry K."/>
            <person name="Bills G."/>
            <person name="Bluhm B."/>
            <person name="Cannon C."/>
            <person name="Castanera R."/>
            <person name="Culley D."/>
            <person name="Daum C."/>
            <person name="Ezra D."/>
            <person name="Gonzalez J."/>
            <person name="Henrissat B."/>
            <person name="Kuo A."/>
            <person name="Liang C."/>
            <person name="Lipzen A."/>
            <person name="Lutzoni F."/>
            <person name="Magnuson J."/>
            <person name="Mondo S."/>
            <person name="Nolan M."/>
            <person name="Ohm R."/>
            <person name="Pangilinan J."/>
            <person name="Park H.-J."/>
            <person name="Ramirez L."/>
            <person name="Alfaro M."/>
            <person name="Sun H."/>
            <person name="Tritt A."/>
            <person name="Yoshinaga Y."/>
            <person name="Zwiers L.-H."/>
            <person name="Turgeon B."/>
            <person name="Goodwin S."/>
            <person name="Spatafora J."/>
            <person name="Crous P."/>
            <person name="Grigoriev I."/>
        </authorList>
    </citation>
    <scope>NUCLEOTIDE SEQUENCE</scope>
    <source>
        <strain evidence="2">CBS 207.26</strain>
    </source>
</reference>
<keyword evidence="3" id="KW-1185">Reference proteome</keyword>
<evidence type="ECO:0000313" key="3">
    <source>
        <dbReference type="Proteomes" id="UP000800200"/>
    </source>
</evidence>
<dbReference type="AlphaFoldDB" id="A0A6A6DNK6"/>
<protein>
    <submittedName>
        <fullName evidence="2">Uncharacterized protein</fullName>
    </submittedName>
</protein>
<feature type="compositionally biased region" description="Basic residues" evidence="1">
    <location>
        <begin position="75"/>
        <end position="87"/>
    </location>
</feature>
<evidence type="ECO:0000256" key="1">
    <source>
        <dbReference type="SAM" id="MobiDB-lite"/>
    </source>
</evidence>
<accession>A0A6A6DNK6</accession>
<feature type="compositionally biased region" description="Gly residues" evidence="1">
    <location>
        <begin position="155"/>
        <end position="164"/>
    </location>
</feature>
<evidence type="ECO:0000313" key="2">
    <source>
        <dbReference type="EMBL" id="KAF2179226.1"/>
    </source>
</evidence>
<dbReference type="Proteomes" id="UP000800200">
    <property type="component" value="Unassembled WGS sequence"/>
</dbReference>
<feature type="region of interest" description="Disordered" evidence="1">
    <location>
        <begin position="58"/>
        <end position="164"/>
    </location>
</feature>
<gene>
    <name evidence="2" type="ORF">K469DRAFT_694166</name>
</gene>
<sequence>MTAPNPITELIYKYEEDLDRAEFSMECHELQMKVVLKEGKLKIYWNGNKIECHPYVTSPDELTMEDDMAEAQKSKGTKGKRGSKYKANRIMARPKSGHAKTVKTDEDSSSDVLRTEGGASRKLSKKRKKTAGEGEDKEKFDGKKREREQSYYEGSSGGLLGHLG</sequence>
<name>A0A6A6DNK6_9PEZI</name>
<dbReference type="EMBL" id="ML994668">
    <property type="protein sequence ID" value="KAF2179226.1"/>
    <property type="molecule type" value="Genomic_DNA"/>
</dbReference>